<proteinExistence type="inferred from homology"/>
<comment type="caution">
    <text evidence="4">The sequence shown here is derived from an EMBL/GenBank/DDBJ whole genome shotgun (WGS) entry which is preliminary data.</text>
</comment>
<protein>
    <submittedName>
        <fullName evidence="4">Thioesterase superfamily protein</fullName>
    </submittedName>
</protein>
<sequence>MTTESIEQQSSFIETFVTRSEYLSWLDVCIEEEGRESVTASLPASEHVFNPAQGTTPAINGGVISSLVDVAGGFAIWTACTDEQIQLTTTDMNVSFLQPARTDLTATAEVVKIGDTIGVAEIVVESASKADPVATGRTTYYIDSDSEQD</sequence>
<evidence type="ECO:0000256" key="1">
    <source>
        <dbReference type="ARBA" id="ARBA00008324"/>
    </source>
</evidence>
<dbReference type="GO" id="GO:0047617">
    <property type="term" value="F:fatty acyl-CoA hydrolase activity"/>
    <property type="evidence" value="ECO:0007669"/>
    <property type="project" value="InterPro"/>
</dbReference>
<accession>L9XKY1</accession>
<evidence type="ECO:0000313" key="4">
    <source>
        <dbReference type="EMBL" id="ELY62036.1"/>
    </source>
</evidence>
<dbReference type="STRING" id="1227499.C493_01175"/>
<dbReference type="CDD" id="cd03443">
    <property type="entry name" value="PaaI_thioesterase"/>
    <property type="match status" value="1"/>
</dbReference>
<feature type="domain" description="Thioesterase" evidence="3">
    <location>
        <begin position="59"/>
        <end position="127"/>
    </location>
</feature>
<dbReference type="InterPro" id="IPR006683">
    <property type="entry name" value="Thioestr_dom"/>
</dbReference>
<reference evidence="4 5" key="1">
    <citation type="journal article" date="2014" name="PLoS Genet.">
        <title>Phylogenetically driven sequencing of extremely halophilic archaea reveals strategies for static and dynamic osmo-response.</title>
        <authorList>
            <person name="Becker E.A."/>
            <person name="Seitzer P.M."/>
            <person name="Tritt A."/>
            <person name="Larsen D."/>
            <person name="Krusor M."/>
            <person name="Yao A.I."/>
            <person name="Wu D."/>
            <person name="Madern D."/>
            <person name="Eisen J.A."/>
            <person name="Darling A.E."/>
            <person name="Facciotti M.T."/>
        </authorList>
    </citation>
    <scope>NUCLEOTIDE SEQUENCE [LARGE SCALE GENOMIC DNA]</scope>
    <source>
        <strain evidence="4 5">JCM 12255</strain>
    </source>
</reference>
<evidence type="ECO:0000259" key="3">
    <source>
        <dbReference type="Pfam" id="PF03061"/>
    </source>
</evidence>
<name>L9XKY1_9EURY</name>
<evidence type="ECO:0000256" key="2">
    <source>
        <dbReference type="ARBA" id="ARBA00022801"/>
    </source>
</evidence>
<dbReference type="NCBIfam" id="TIGR00369">
    <property type="entry name" value="unchar_dom_1"/>
    <property type="match status" value="1"/>
</dbReference>
<dbReference type="InterPro" id="IPR003736">
    <property type="entry name" value="PAAI_dom"/>
</dbReference>
<dbReference type="EMBL" id="AOHZ01000006">
    <property type="protein sequence ID" value="ELY62036.1"/>
    <property type="molecule type" value="Genomic_DNA"/>
</dbReference>
<dbReference type="AlphaFoldDB" id="L9XKY1"/>
<dbReference type="InterPro" id="IPR039298">
    <property type="entry name" value="ACOT13"/>
</dbReference>
<dbReference type="PANTHER" id="PTHR21660">
    <property type="entry name" value="THIOESTERASE SUPERFAMILY MEMBER-RELATED"/>
    <property type="match status" value="1"/>
</dbReference>
<keyword evidence="5" id="KW-1185">Reference proteome</keyword>
<organism evidence="4 5">
    <name type="scientific">Natronolimnohabitans innermongolicus JCM 12255</name>
    <dbReference type="NCBI Taxonomy" id="1227499"/>
    <lineage>
        <taxon>Archaea</taxon>
        <taxon>Methanobacteriati</taxon>
        <taxon>Methanobacteriota</taxon>
        <taxon>Stenosarchaea group</taxon>
        <taxon>Halobacteria</taxon>
        <taxon>Halobacteriales</taxon>
        <taxon>Natrialbaceae</taxon>
        <taxon>Natronolimnohabitans</taxon>
    </lineage>
</organism>
<gene>
    <name evidence="4" type="ORF">C493_01175</name>
</gene>
<dbReference type="PANTHER" id="PTHR21660:SF1">
    <property type="entry name" value="ACYL-COENZYME A THIOESTERASE 13"/>
    <property type="match status" value="1"/>
</dbReference>
<dbReference type="Proteomes" id="UP000011602">
    <property type="component" value="Unassembled WGS sequence"/>
</dbReference>
<keyword evidence="2" id="KW-0378">Hydrolase</keyword>
<dbReference type="OrthoDB" id="192852at2157"/>
<dbReference type="RefSeq" id="WP_007257549.1">
    <property type="nucleotide sequence ID" value="NZ_AOHZ01000006.1"/>
</dbReference>
<dbReference type="SUPFAM" id="SSF54637">
    <property type="entry name" value="Thioesterase/thiol ester dehydrase-isomerase"/>
    <property type="match status" value="1"/>
</dbReference>
<comment type="similarity">
    <text evidence="1">Belongs to the thioesterase PaaI family.</text>
</comment>
<dbReference type="Pfam" id="PF03061">
    <property type="entry name" value="4HBT"/>
    <property type="match status" value="1"/>
</dbReference>
<dbReference type="eggNOG" id="arCOG00777">
    <property type="taxonomic scope" value="Archaea"/>
</dbReference>
<evidence type="ECO:0000313" key="5">
    <source>
        <dbReference type="Proteomes" id="UP000011602"/>
    </source>
</evidence>
<dbReference type="Gene3D" id="3.10.129.10">
    <property type="entry name" value="Hotdog Thioesterase"/>
    <property type="match status" value="1"/>
</dbReference>
<dbReference type="InterPro" id="IPR029069">
    <property type="entry name" value="HotDog_dom_sf"/>
</dbReference>